<comment type="caution">
    <text evidence="1">The sequence shown here is derived from an EMBL/GenBank/DDBJ whole genome shotgun (WGS) entry which is preliminary data.</text>
</comment>
<proteinExistence type="predicted"/>
<evidence type="ECO:0000313" key="2">
    <source>
        <dbReference type="Proteomes" id="UP001237642"/>
    </source>
</evidence>
<reference evidence="1" key="1">
    <citation type="submission" date="2023-02" db="EMBL/GenBank/DDBJ databases">
        <title>Genome of toxic invasive species Heracleum sosnowskyi carries increased number of genes despite the absence of recent whole-genome duplications.</title>
        <authorList>
            <person name="Schelkunov M."/>
            <person name="Shtratnikova V."/>
            <person name="Makarenko M."/>
            <person name="Klepikova A."/>
            <person name="Omelchenko D."/>
            <person name="Novikova G."/>
            <person name="Obukhova E."/>
            <person name="Bogdanov V."/>
            <person name="Penin A."/>
            <person name="Logacheva M."/>
        </authorList>
    </citation>
    <scope>NUCLEOTIDE SEQUENCE</scope>
    <source>
        <strain evidence="1">Hsosn_3</strain>
        <tissue evidence="1">Leaf</tissue>
    </source>
</reference>
<organism evidence="1 2">
    <name type="scientific">Heracleum sosnowskyi</name>
    <dbReference type="NCBI Taxonomy" id="360622"/>
    <lineage>
        <taxon>Eukaryota</taxon>
        <taxon>Viridiplantae</taxon>
        <taxon>Streptophyta</taxon>
        <taxon>Embryophyta</taxon>
        <taxon>Tracheophyta</taxon>
        <taxon>Spermatophyta</taxon>
        <taxon>Magnoliopsida</taxon>
        <taxon>eudicotyledons</taxon>
        <taxon>Gunneridae</taxon>
        <taxon>Pentapetalae</taxon>
        <taxon>asterids</taxon>
        <taxon>campanulids</taxon>
        <taxon>Apiales</taxon>
        <taxon>Apiaceae</taxon>
        <taxon>Apioideae</taxon>
        <taxon>apioid superclade</taxon>
        <taxon>Tordylieae</taxon>
        <taxon>Tordyliinae</taxon>
        <taxon>Heracleum</taxon>
    </lineage>
</organism>
<sequence length="123" mass="13562">MKKRAISVNIQKMISYKAFAINLKSLVDYTKRNSPTITQVTNNAPPKTLFNPTSPTSVPTKAAILSKTSGAQFPSGCRAMPATVEIILTDLQASSPNNKSNPLQYLSIYKTMQEAIYQKYESD</sequence>
<keyword evidence="2" id="KW-1185">Reference proteome</keyword>
<gene>
    <name evidence="1" type="ORF">POM88_004058</name>
</gene>
<reference evidence="1" key="2">
    <citation type="submission" date="2023-05" db="EMBL/GenBank/DDBJ databases">
        <authorList>
            <person name="Schelkunov M.I."/>
        </authorList>
    </citation>
    <scope>NUCLEOTIDE SEQUENCE</scope>
    <source>
        <strain evidence="1">Hsosn_3</strain>
        <tissue evidence="1">Leaf</tissue>
    </source>
</reference>
<evidence type="ECO:0000313" key="1">
    <source>
        <dbReference type="EMBL" id="KAK1404453.1"/>
    </source>
</evidence>
<name>A0AAD8JIM3_9APIA</name>
<accession>A0AAD8JIM3</accession>
<dbReference type="EMBL" id="JAUIZM010000001">
    <property type="protein sequence ID" value="KAK1404453.1"/>
    <property type="molecule type" value="Genomic_DNA"/>
</dbReference>
<dbReference type="Proteomes" id="UP001237642">
    <property type="component" value="Unassembled WGS sequence"/>
</dbReference>
<protein>
    <submittedName>
        <fullName evidence="1">Uncharacterized protein</fullName>
    </submittedName>
</protein>
<dbReference type="AlphaFoldDB" id="A0AAD8JIM3"/>